<evidence type="ECO:0000259" key="3">
    <source>
        <dbReference type="SMART" id="SM00829"/>
    </source>
</evidence>
<dbReference type="Gene3D" id="3.40.50.720">
    <property type="entry name" value="NAD(P)-binding Rossmann-like Domain"/>
    <property type="match status" value="1"/>
</dbReference>
<evidence type="ECO:0000313" key="4">
    <source>
        <dbReference type="EMBL" id="MBF4984333.1"/>
    </source>
</evidence>
<keyword evidence="2" id="KW-0472">Membrane</keyword>
<dbReference type="EMBL" id="JADKYU010000430">
    <property type="protein sequence ID" value="MBF4984333.1"/>
    <property type="molecule type" value="Genomic_DNA"/>
</dbReference>
<keyword evidence="1" id="KW-0560">Oxidoreductase</keyword>
<evidence type="ECO:0000256" key="2">
    <source>
        <dbReference type="SAM" id="Phobius"/>
    </source>
</evidence>
<proteinExistence type="predicted"/>
<dbReference type="InterPro" id="IPR013149">
    <property type="entry name" value="ADH-like_C"/>
</dbReference>
<dbReference type="InterPro" id="IPR036291">
    <property type="entry name" value="NAD(P)-bd_dom_sf"/>
</dbReference>
<evidence type="ECO:0000256" key="1">
    <source>
        <dbReference type="ARBA" id="ARBA00023002"/>
    </source>
</evidence>
<keyword evidence="5" id="KW-1185">Reference proteome</keyword>
<dbReference type="Pfam" id="PF00107">
    <property type="entry name" value="ADH_zinc_N"/>
    <property type="match status" value="1"/>
</dbReference>
<dbReference type="SMART" id="SM00829">
    <property type="entry name" value="PKS_ER"/>
    <property type="match status" value="1"/>
</dbReference>
<organism evidence="4 5">
    <name type="scientific">Nonlabens mediterrranea</name>
    <dbReference type="NCBI Taxonomy" id="1419947"/>
    <lineage>
        <taxon>Bacteria</taxon>
        <taxon>Pseudomonadati</taxon>
        <taxon>Bacteroidota</taxon>
        <taxon>Flavobacteriia</taxon>
        <taxon>Flavobacteriales</taxon>
        <taxon>Flavobacteriaceae</taxon>
        <taxon>Nonlabens</taxon>
    </lineage>
</organism>
<comment type="caution">
    <text evidence="4">The sequence shown here is derived from an EMBL/GenBank/DDBJ whole genome shotgun (WGS) entry which is preliminary data.</text>
</comment>
<accession>A0ABS0A4N1</accession>
<dbReference type="CDD" id="cd05288">
    <property type="entry name" value="PGDH"/>
    <property type="match status" value="1"/>
</dbReference>
<feature type="domain" description="Enoyl reductase (ER)" evidence="3">
    <location>
        <begin position="13"/>
        <end position="329"/>
    </location>
</feature>
<dbReference type="InterPro" id="IPR045010">
    <property type="entry name" value="MDR_fam"/>
</dbReference>
<name>A0ABS0A4N1_9FLAO</name>
<dbReference type="PANTHER" id="PTHR43205:SF7">
    <property type="entry name" value="PROSTAGLANDIN REDUCTASE 1"/>
    <property type="match status" value="1"/>
</dbReference>
<sequence length="331" mass="36356">MSKAIVLKQRPNGTPQTDDFEIIKEEQPSVKSGEVLLKAKYVSVDPYLRGRMRDEESYIEPFKINKPIASTVVAEVVESKNEKYKEGDFLTGMLDWKEYQVHTGDTLRKISNDHIALSAYLGVLGLTGLTAYFGLNRIGGPKKGETLLVSGAAGAVGSIVGQIGKIEGLSVIGIAGSDEKVSLLTDQLGFDAAINYNTTDDLAVAIKEHAPDGIDIYFDNVGSYTLDAAMKNINRFGRVINCGAISLYNETEQPTGPRLETTLVKKSVKMQGFIVRNFEEDFPEGVQQLSKWLQEGKLKHEETIVNGFDSIPQAFIDLFKGKNKGKMVVKI</sequence>
<dbReference type="InterPro" id="IPR041694">
    <property type="entry name" value="ADH_N_2"/>
</dbReference>
<dbReference type="SUPFAM" id="SSF51735">
    <property type="entry name" value="NAD(P)-binding Rossmann-fold domains"/>
    <property type="match status" value="1"/>
</dbReference>
<reference evidence="4 5" key="1">
    <citation type="submission" date="2020-11" db="EMBL/GenBank/DDBJ databases">
        <title>P. mediterranea TC4 genome.</title>
        <authorList>
            <person name="Molmeret M."/>
        </authorList>
    </citation>
    <scope>NUCLEOTIDE SEQUENCE [LARGE SCALE GENOMIC DNA]</scope>
    <source>
        <strain evidence="4 5">TC4</strain>
    </source>
</reference>
<keyword evidence="2" id="KW-0812">Transmembrane</keyword>
<dbReference type="Gene3D" id="3.90.180.10">
    <property type="entry name" value="Medium-chain alcohol dehydrogenases, catalytic domain"/>
    <property type="match status" value="1"/>
</dbReference>
<dbReference type="Pfam" id="PF16884">
    <property type="entry name" value="ADH_N_2"/>
    <property type="match status" value="1"/>
</dbReference>
<gene>
    <name evidence="4" type="ORF">FNJ87_08345</name>
</gene>
<dbReference type="SUPFAM" id="SSF50129">
    <property type="entry name" value="GroES-like"/>
    <property type="match status" value="2"/>
</dbReference>
<dbReference type="InterPro" id="IPR020843">
    <property type="entry name" value="ER"/>
</dbReference>
<dbReference type="PANTHER" id="PTHR43205">
    <property type="entry name" value="PROSTAGLANDIN REDUCTASE"/>
    <property type="match status" value="1"/>
</dbReference>
<dbReference type="InterPro" id="IPR011032">
    <property type="entry name" value="GroES-like_sf"/>
</dbReference>
<dbReference type="Proteomes" id="UP001194729">
    <property type="component" value="Unassembled WGS sequence"/>
</dbReference>
<protein>
    <submittedName>
        <fullName evidence="4">NADP-dependent oxidoreductase</fullName>
    </submittedName>
</protein>
<evidence type="ECO:0000313" key="5">
    <source>
        <dbReference type="Proteomes" id="UP001194729"/>
    </source>
</evidence>
<feature type="transmembrane region" description="Helical" evidence="2">
    <location>
        <begin position="115"/>
        <end position="135"/>
    </location>
</feature>
<keyword evidence="2" id="KW-1133">Transmembrane helix</keyword>